<dbReference type="Proteomes" id="UP000324222">
    <property type="component" value="Unassembled WGS sequence"/>
</dbReference>
<evidence type="ECO:0000256" key="1">
    <source>
        <dbReference type="SAM" id="MobiDB-lite"/>
    </source>
</evidence>
<keyword evidence="3" id="KW-1185">Reference proteome</keyword>
<dbReference type="AlphaFoldDB" id="A0A5B7EMR0"/>
<sequence length="134" mass="13630">MYGCGGGGLKGTAGWWEWREAGKQGGGRAGRGQIQGRALPREGTPPLYSTSDPPPLPQCPLPHHNTAHPSPAPPSRQPRCASGSRGGPGGIGWDEVVPGGSSSSSSTPVAKGMLDHLASCPLLHTPSPHCLVSA</sequence>
<name>A0A5B7EMR0_PORTR</name>
<protein>
    <submittedName>
        <fullName evidence="2">Uncharacterized protein</fullName>
    </submittedName>
</protein>
<proteinExistence type="predicted"/>
<comment type="caution">
    <text evidence="2">The sequence shown here is derived from an EMBL/GenBank/DDBJ whole genome shotgun (WGS) entry which is preliminary data.</text>
</comment>
<accession>A0A5B7EMR0</accession>
<organism evidence="2 3">
    <name type="scientific">Portunus trituberculatus</name>
    <name type="common">Swimming crab</name>
    <name type="synonym">Neptunus trituberculatus</name>
    <dbReference type="NCBI Taxonomy" id="210409"/>
    <lineage>
        <taxon>Eukaryota</taxon>
        <taxon>Metazoa</taxon>
        <taxon>Ecdysozoa</taxon>
        <taxon>Arthropoda</taxon>
        <taxon>Crustacea</taxon>
        <taxon>Multicrustacea</taxon>
        <taxon>Malacostraca</taxon>
        <taxon>Eumalacostraca</taxon>
        <taxon>Eucarida</taxon>
        <taxon>Decapoda</taxon>
        <taxon>Pleocyemata</taxon>
        <taxon>Brachyura</taxon>
        <taxon>Eubrachyura</taxon>
        <taxon>Portunoidea</taxon>
        <taxon>Portunidae</taxon>
        <taxon>Portuninae</taxon>
        <taxon>Portunus</taxon>
    </lineage>
</organism>
<gene>
    <name evidence="2" type="ORF">E2C01_029337</name>
</gene>
<feature type="compositionally biased region" description="Gly residues" evidence="1">
    <location>
        <begin position="1"/>
        <end position="11"/>
    </location>
</feature>
<feature type="region of interest" description="Disordered" evidence="1">
    <location>
        <begin position="1"/>
        <end position="110"/>
    </location>
</feature>
<reference evidence="2 3" key="1">
    <citation type="submission" date="2019-05" db="EMBL/GenBank/DDBJ databases">
        <title>Another draft genome of Portunus trituberculatus and its Hox gene families provides insights of decapod evolution.</title>
        <authorList>
            <person name="Jeong J.-H."/>
            <person name="Song I."/>
            <person name="Kim S."/>
            <person name="Choi T."/>
            <person name="Kim D."/>
            <person name="Ryu S."/>
            <person name="Kim W."/>
        </authorList>
    </citation>
    <scope>NUCLEOTIDE SEQUENCE [LARGE SCALE GENOMIC DNA]</scope>
    <source>
        <tissue evidence="2">Muscle</tissue>
    </source>
</reference>
<evidence type="ECO:0000313" key="3">
    <source>
        <dbReference type="Proteomes" id="UP000324222"/>
    </source>
</evidence>
<evidence type="ECO:0000313" key="2">
    <source>
        <dbReference type="EMBL" id="MPC35900.1"/>
    </source>
</evidence>
<dbReference type="EMBL" id="VSRR010003374">
    <property type="protein sequence ID" value="MPC35900.1"/>
    <property type="molecule type" value="Genomic_DNA"/>
</dbReference>